<comment type="caution">
    <text evidence="13">The sequence shown here is derived from an EMBL/GenBank/DDBJ whole genome shotgun (WGS) entry which is preliminary data.</text>
</comment>
<keyword evidence="9" id="KW-0624">Polysaccharide degradation</keyword>
<dbReference type="PROSITE" id="PS00591">
    <property type="entry name" value="GH10_1"/>
    <property type="match status" value="1"/>
</dbReference>
<evidence type="ECO:0000256" key="3">
    <source>
        <dbReference type="ARBA" id="ARBA00012590"/>
    </source>
</evidence>
<evidence type="ECO:0000256" key="9">
    <source>
        <dbReference type="ARBA" id="ARBA00023326"/>
    </source>
</evidence>
<gene>
    <name evidence="13" type="ORF">GCM10011383_42980</name>
</gene>
<evidence type="ECO:0000313" key="13">
    <source>
        <dbReference type="EMBL" id="GGF26818.1"/>
    </source>
</evidence>
<keyword evidence="5 11" id="KW-0732">Signal</keyword>
<dbReference type="Gene3D" id="3.20.20.80">
    <property type="entry name" value="Glycosidases"/>
    <property type="match status" value="1"/>
</dbReference>
<evidence type="ECO:0000256" key="2">
    <source>
        <dbReference type="ARBA" id="ARBA00007495"/>
    </source>
</evidence>
<reference evidence="14" key="1">
    <citation type="journal article" date="2019" name="Int. J. Syst. Evol. Microbiol.">
        <title>The Global Catalogue of Microorganisms (GCM) 10K type strain sequencing project: providing services to taxonomists for standard genome sequencing and annotation.</title>
        <authorList>
            <consortium name="The Broad Institute Genomics Platform"/>
            <consortium name="The Broad Institute Genome Sequencing Center for Infectious Disease"/>
            <person name="Wu L."/>
            <person name="Ma J."/>
        </authorList>
    </citation>
    <scope>NUCLEOTIDE SEQUENCE [LARGE SCALE GENOMIC DNA]</scope>
    <source>
        <strain evidence="14">CGMCC 1.15197</strain>
    </source>
</reference>
<dbReference type="SUPFAM" id="SSF51445">
    <property type="entry name" value="(Trans)glycosidases"/>
    <property type="match status" value="1"/>
</dbReference>
<dbReference type="InterPro" id="IPR013783">
    <property type="entry name" value="Ig-like_fold"/>
</dbReference>
<dbReference type="InterPro" id="IPR001000">
    <property type="entry name" value="GH10_dom"/>
</dbReference>
<dbReference type="InterPro" id="IPR026444">
    <property type="entry name" value="Secre_tail"/>
</dbReference>
<name>A0ABQ1UV07_9BACT</name>
<dbReference type="InterPro" id="IPR044846">
    <property type="entry name" value="GH10"/>
</dbReference>
<keyword evidence="8" id="KW-0326">Glycosidase</keyword>
<keyword evidence="14" id="KW-1185">Reference proteome</keyword>
<evidence type="ECO:0000256" key="4">
    <source>
        <dbReference type="ARBA" id="ARBA00022651"/>
    </source>
</evidence>
<comment type="catalytic activity">
    <reaction evidence="1">
        <text>Endohydrolysis of (1-&gt;4)-beta-D-xylosidic linkages in xylans.</text>
        <dbReference type="EC" id="3.2.1.8"/>
    </reaction>
</comment>
<dbReference type="SMART" id="SM00633">
    <property type="entry name" value="Glyco_10"/>
    <property type="match status" value="1"/>
</dbReference>
<dbReference type="InterPro" id="IPR031158">
    <property type="entry name" value="GH10_AS"/>
</dbReference>
<evidence type="ECO:0000256" key="8">
    <source>
        <dbReference type="ARBA" id="ARBA00023295"/>
    </source>
</evidence>
<sequence>MKNHRPLLFCVGLWLCSITLHAQNEPISQQAESGTVGADWNVLDDTGLQYVTIKPTSTINAQNPGTPARVITYSVTFPSAGTYSLYARIRVGAGAFNDDSFYYGNGFGEKSPTNDANWITVNGLAAAGFTEPTDVVTGSGTATTGVWKWINLSRLNLTNSGSETPIRFDVTADALTQTFQIGAREDGLEFDKLAFGRTVASYTVDNLDKGQAGTVPPPPPPYTPTGPPLATGKSKFFGGIWSPAQLTNFTAYWNMVVPSNAGKWGSVEGTRDVMNWTNLDAAYKLAKDNGFPFRLHVLLWGAQQPTWIASLPPAEQLEEIKEWFAAVAERYPGIDYLEVVNEPLHNAPDDSPTTNGDGGNYIVALGGAGTTGWDWVINAFKLGRQYFPNARLMINDYSVENSVENATRYRNIITLLQQQQLIDAIGIQGHSFSTRPTSAAVLKSSLDVLAATGLPLYITELDVNGAEDETQLSEYQRVFPVFWEHPSIKGISHFGWLPGADAEAHLAYANGAERPALVWLKDYVRNTVLPCNVSVTSRLTEPASCTGTNGAINLTAQGGGTVNYTYRWTGPNGFTATTEDLTNLAPGTYQVTVTAPNSSCSTTAEIVLRCGVLATGQPAPVLAAFQIYPNPAAEQATLSFQPEQAGNAQVQVYNQLGSLVATLYDGKVQGGKRYNLLLDNYALANGVYNCRLVLNGKSQSLRLLVRK</sequence>
<accession>A0ABQ1UV07</accession>
<dbReference type="Proteomes" id="UP000632273">
    <property type="component" value="Unassembled WGS sequence"/>
</dbReference>
<evidence type="ECO:0000313" key="14">
    <source>
        <dbReference type="Proteomes" id="UP000632273"/>
    </source>
</evidence>
<feature type="active site" description="Nucleophile" evidence="10">
    <location>
        <position position="460"/>
    </location>
</feature>
<organism evidence="13 14">
    <name type="scientific">Hymenobacter cavernae</name>
    <dbReference type="NCBI Taxonomy" id="2044852"/>
    <lineage>
        <taxon>Bacteria</taxon>
        <taxon>Pseudomonadati</taxon>
        <taxon>Bacteroidota</taxon>
        <taxon>Cytophagia</taxon>
        <taxon>Cytophagales</taxon>
        <taxon>Hymenobacteraceae</taxon>
        <taxon>Hymenobacter</taxon>
    </lineage>
</organism>
<keyword evidence="7" id="KW-0119">Carbohydrate metabolism</keyword>
<dbReference type="EC" id="3.2.1.8" evidence="3"/>
<feature type="signal peptide" evidence="11">
    <location>
        <begin position="1"/>
        <end position="22"/>
    </location>
</feature>
<feature type="chain" id="PRO_5045599068" description="endo-1,4-beta-xylanase" evidence="11">
    <location>
        <begin position="23"/>
        <end position="707"/>
    </location>
</feature>
<dbReference type="Pfam" id="PF18962">
    <property type="entry name" value="Por_Secre_tail"/>
    <property type="match status" value="1"/>
</dbReference>
<dbReference type="EMBL" id="BMHT01000010">
    <property type="protein sequence ID" value="GGF26818.1"/>
    <property type="molecule type" value="Genomic_DNA"/>
</dbReference>
<dbReference type="Pfam" id="PF00331">
    <property type="entry name" value="Glyco_hydro_10"/>
    <property type="match status" value="1"/>
</dbReference>
<evidence type="ECO:0000256" key="1">
    <source>
        <dbReference type="ARBA" id="ARBA00000681"/>
    </source>
</evidence>
<evidence type="ECO:0000256" key="6">
    <source>
        <dbReference type="ARBA" id="ARBA00022801"/>
    </source>
</evidence>
<feature type="domain" description="GH10" evidence="12">
    <location>
        <begin position="242"/>
        <end position="523"/>
    </location>
</feature>
<evidence type="ECO:0000256" key="7">
    <source>
        <dbReference type="ARBA" id="ARBA00023277"/>
    </source>
</evidence>
<evidence type="ECO:0000256" key="10">
    <source>
        <dbReference type="PROSITE-ProRule" id="PRU10061"/>
    </source>
</evidence>
<dbReference type="NCBIfam" id="TIGR04183">
    <property type="entry name" value="Por_Secre_tail"/>
    <property type="match status" value="1"/>
</dbReference>
<dbReference type="Gene3D" id="2.60.40.10">
    <property type="entry name" value="Immunoglobulins"/>
    <property type="match status" value="1"/>
</dbReference>
<evidence type="ECO:0000256" key="11">
    <source>
        <dbReference type="SAM" id="SignalP"/>
    </source>
</evidence>
<keyword evidence="4" id="KW-0858">Xylan degradation</keyword>
<protein>
    <recommendedName>
        <fullName evidence="3">endo-1,4-beta-xylanase</fullName>
        <ecNumber evidence="3">3.2.1.8</ecNumber>
    </recommendedName>
</protein>
<evidence type="ECO:0000256" key="5">
    <source>
        <dbReference type="ARBA" id="ARBA00022729"/>
    </source>
</evidence>
<dbReference type="PROSITE" id="PS51760">
    <property type="entry name" value="GH10_2"/>
    <property type="match status" value="1"/>
</dbReference>
<evidence type="ECO:0000259" key="12">
    <source>
        <dbReference type="PROSITE" id="PS51760"/>
    </source>
</evidence>
<dbReference type="PANTHER" id="PTHR31490:SF88">
    <property type="entry name" value="BETA-XYLANASE"/>
    <property type="match status" value="1"/>
</dbReference>
<dbReference type="InterPro" id="IPR017853">
    <property type="entry name" value="GH"/>
</dbReference>
<proteinExistence type="inferred from homology"/>
<comment type="similarity">
    <text evidence="2">Belongs to the glycosyl hydrolase 10 (cellulase F) family.</text>
</comment>
<dbReference type="PANTHER" id="PTHR31490">
    <property type="entry name" value="GLYCOSYL HYDROLASE"/>
    <property type="match status" value="1"/>
</dbReference>
<dbReference type="RefSeq" id="WP_188816158.1">
    <property type="nucleotide sequence ID" value="NZ_BMHT01000010.1"/>
</dbReference>
<keyword evidence="6" id="KW-0378">Hydrolase</keyword>